<dbReference type="Proteomes" id="UP000293719">
    <property type="component" value="Chromosome"/>
</dbReference>
<dbReference type="AlphaFoldDB" id="A0A4P6V5F8"/>
<name>A0A4P6V5F8_9HYPH</name>
<dbReference type="GeneID" id="90768931"/>
<keyword evidence="3" id="KW-1185">Reference proteome</keyword>
<gene>
    <name evidence="2" type="ORF">E0E05_16630</name>
</gene>
<feature type="chain" id="PRO_5020341459" description="C-type lysozyme inhibitor domain-containing protein" evidence="1">
    <location>
        <begin position="21"/>
        <end position="111"/>
    </location>
</feature>
<reference evidence="2 3" key="1">
    <citation type="journal article" date="2017" name="Int. J. Syst. Evol. Microbiol.">
        <title>Roseitalea porphyridii gen. nov., sp. nov., isolated from a red alga, and reclassification of Hoeflea suaedae Chung et al. 2013 as Pseudohoeflea suaedae gen. nov., comb. nov.</title>
        <authorList>
            <person name="Hyeon J.W."/>
            <person name="Jeong S.E."/>
            <person name="Baek K."/>
            <person name="Jeon C.O."/>
        </authorList>
    </citation>
    <scope>NUCLEOTIDE SEQUENCE [LARGE SCALE GENOMIC DNA]</scope>
    <source>
        <strain evidence="2 3">MA7-20</strain>
    </source>
</reference>
<accession>A0A4P6V5F8</accession>
<dbReference type="KEGG" id="rpod:E0E05_16630"/>
<organism evidence="2 3">
    <name type="scientific">Roseitalea porphyridii</name>
    <dbReference type="NCBI Taxonomy" id="1852022"/>
    <lineage>
        <taxon>Bacteria</taxon>
        <taxon>Pseudomonadati</taxon>
        <taxon>Pseudomonadota</taxon>
        <taxon>Alphaproteobacteria</taxon>
        <taxon>Hyphomicrobiales</taxon>
        <taxon>Ahrensiaceae</taxon>
        <taxon>Roseitalea</taxon>
    </lineage>
</organism>
<protein>
    <recommendedName>
        <fullName evidence="4">C-type lysozyme inhibitor domain-containing protein</fullName>
    </recommendedName>
</protein>
<dbReference type="EMBL" id="CP036532">
    <property type="protein sequence ID" value="QBK32064.1"/>
    <property type="molecule type" value="Genomic_DNA"/>
</dbReference>
<dbReference type="OrthoDB" id="8030903at2"/>
<evidence type="ECO:0000313" key="2">
    <source>
        <dbReference type="EMBL" id="QBK32064.1"/>
    </source>
</evidence>
<evidence type="ECO:0000256" key="1">
    <source>
        <dbReference type="SAM" id="SignalP"/>
    </source>
</evidence>
<evidence type="ECO:0000313" key="3">
    <source>
        <dbReference type="Proteomes" id="UP000293719"/>
    </source>
</evidence>
<sequence length="111" mass="11500">MATIRVFLTAAALAATVPLAACVGGGDVGVTQGSQPRLANWSCTKGVQLTIRRTGSGIEVDDSRGFTVSLPPDPPGQRERYAKTGYALVFAGRTASWFAQGSGGAPTDCRR</sequence>
<proteinExistence type="predicted"/>
<feature type="signal peptide" evidence="1">
    <location>
        <begin position="1"/>
        <end position="20"/>
    </location>
</feature>
<keyword evidence="1" id="KW-0732">Signal</keyword>
<evidence type="ECO:0008006" key="4">
    <source>
        <dbReference type="Google" id="ProtNLM"/>
    </source>
</evidence>
<dbReference type="RefSeq" id="WP_131617708.1">
    <property type="nucleotide sequence ID" value="NZ_CP036532.1"/>
</dbReference>